<dbReference type="EMBL" id="SJDL01000043">
    <property type="protein sequence ID" value="TBW49097.1"/>
    <property type="molecule type" value="Genomic_DNA"/>
</dbReference>
<dbReference type="PRINTS" id="PR00033">
    <property type="entry name" value="HTHASNC"/>
</dbReference>
<dbReference type="Proteomes" id="UP000313645">
    <property type="component" value="Unassembled WGS sequence"/>
</dbReference>
<keyword evidence="6" id="KW-1185">Reference proteome</keyword>
<sequence length="142" mass="15763">MISPQDQKLLMLLRQNARTSVSDLARSLGLSRSTVQNRIARLESSGVIKGYSLEVGRAYSENQVEAHVSIKVRQKLTARTNSALEQIHHVAQLFSVSGEYDLIAIVQAQSLEELSTVLDEIGNLEGVERTNSAVVLETKFRR</sequence>
<dbReference type="PANTHER" id="PTHR30154">
    <property type="entry name" value="LEUCINE-RESPONSIVE REGULATORY PROTEIN"/>
    <property type="match status" value="1"/>
</dbReference>
<dbReference type="PANTHER" id="PTHR30154:SF53">
    <property type="entry name" value="HTH-TYPE TRANSCRIPTIONAL REGULATOR LRPC"/>
    <property type="match status" value="1"/>
</dbReference>
<feature type="domain" description="HTH asnC-type" evidence="4">
    <location>
        <begin position="2"/>
        <end position="64"/>
    </location>
</feature>
<dbReference type="RefSeq" id="WP_131483692.1">
    <property type="nucleotide sequence ID" value="NZ_SJDL01000043.1"/>
</dbReference>
<dbReference type="Gene3D" id="3.30.70.920">
    <property type="match status" value="1"/>
</dbReference>
<accession>A0ABY1ZEZ3</accession>
<dbReference type="InterPro" id="IPR000485">
    <property type="entry name" value="AsnC-type_HTH_dom"/>
</dbReference>
<proteinExistence type="predicted"/>
<dbReference type="InterPro" id="IPR019885">
    <property type="entry name" value="Tscrpt_reg_HTH_AsnC-type_CS"/>
</dbReference>
<evidence type="ECO:0000256" key="2">
    <source>
        <dbReference type="ARBA" id="ARBA00023125"/>
    </source>
</evidence>
<reference evidence="5 6" key="1">
    <citation type="submission" date="2019-02" db="EMBL/GenBank/DDBJ databases">
        <title>Marinobacter halodurans sp. nov., a marine bacterium isolated from sea tidal flat.</title>
        <authorList>
            <person name="Yoo Y."/>
            <person name="Lee D.W."/>
            <person name="Kim B.S."/>
            <person name="Kim J.-J."/>
        </authorList>
    </citation>
    <scope>NUCLEOTIDE SEQUENCE [LARGE SCALE GENOMIC DNA]</scope>
    <source>
        <strain evidence="5 6">YJ-S3-2</strain>
    </source>
</reference>
<dbReference type="InterPro" id="IPR011008">
    <property type="entry name" value="Dimeric_a/b-barrel"/>
</dbReference>
<dbReference type="SMART" id="SM00344">
    <property type="entry name" value="HTH_ASNC"/>
    <property type="match status" value="1"/>
</dbReference>
<keyword evidence="3" id="KW-0804">Transcription</keyword>
<dbReference type="PROSITE" id="PS50956">
    <property type="entry name" value="HTH_ASNC_2"/>
    <property type="match status" value="1"/>
</dbReference>
<evidence type="ECO:0000256" key="3">
    <source>
        <dbReference type="ARBA" id="ARBA00023163"/>
    </source>
</evidence>
<dbReference type="Pfam" id="PF01037">
    <property type="entry name" value="AsnC_trans_reg"/>
    <property type="match status" value="1"/>
</dbReference>
<dbReference type="SUPFAM" id="SSF46785">
    <property type="entry name" value="Winged helix' DNA-binding domain"/>
    <property type="match status" value="1"/>
</dbReference>
<evidence type="ECO:0000313" key="6">
    <source>
        <dbReference type="Proteomes" id="UP000313645"/>
    </source>
</evidence>
<dbReference type="InterPro" id="IPR036388">
    <property type="entry name" value="WH-like_DNA-bd_sf"/>
</dbReference>
<organism evidence="5 6">
    <name type="scientific">Marinobacter halodurans</name>
    <dbReference type="NCBI Taxonomy" id="2528979"/>
    <lineage>
        <taxon>Bacteria</taxon>
        <taxon>Pseudomonadati</taxon>
        <taxon>Pseudomonadota</taxon>
        <taxon>Gammaproteobacteria</taxon>
        <taxon>Pseudomonadales</taxon>
        <taxon>Marinobacteraceae</taxon>
        <taxon>Marinobacter</taxon>
    </lineage>
</organism>
<keyword evidence="1" id="KW-0805">Transcription regulation</keyword>
<name>A0ABY1ZEZ3_9GAMM</name>
<evidence type="ECO:0000259" key="4">
    <source>
        <dbReference type="PROSITE" id="PS50956"/>
    </source>
</evidence>
<evidence type="ECO:0000313" key="5">
    <source>
        <dbReference type="EMBL" id="TBW49097.1"/>
    </source>
</evidence>
<dbReference type="CDD" id="cd00090">
    <property type="entry name" value="HTH_ARSR"/>
    <property type="match status" value="1"/>
</dbReference>
<protein>
    <submittedName>
        <fullName evidence="5">Lrp/AsnC family transcriptional regulator</fullName>
    </submittedName>
</protein>
<dbReference type="InterPro" id="IPR019887">
    <property type="entry name" value="Tscrpt_reg_AsnC/Lrp_C"/>
</dbReference>
<dbReference type="InterPro" id="IPR011991">
    <property type="entry name" value="ArsR-like_HTH"/>
</dbReference>
<dbReference type="InterPro" id="IPR019888">
    <property type="entry name" value="Tscrpt_reg_AsnC-like"/>
</dbReference>
<comment type="caution">
    <text evidence="5">The sequence shown here is derived from an EMBL/GenBank/DDBJ whole genome shotgun (WGS) entry which is preliminary data.</text>
</comment>
<dbReference type="Gene3D" id="1.10.10.10">
    <property type="entry name" value="Winged helix-like DNA-binding domain superfamily/Winged helix DNA-binding domain"/>
    <property type="match status" value="1"/>
</dbReference>
<dbReference type="SUPFAM" id="SSF54909">
    <property type="entry name" value="Dimeric alpha+beta barrel"/>
    <property type="match status" value="1"/>
</dbReference>
<dbReference type="InterPro" id="IPR036390">
    <property type="entry name" value="WH_DNA-bd_sf"/>
</dbReference>
<evidence type="ECO:0000256" key="1">
    <source>
        <dbReference type="ARBA" id="ARBA00023015"/>
    </source>
</evidence>
<gene>
    <name evidence="5" type="ORF">EZI54_20205</name>
</gene>
<keyword evidence="2" id="KW-0238">DNA-binding</keyword>
<dbReference type="Pfam" id="PF13412">
    <property type="entry name" value="HTH_24"/>
    <property type="match status" value="1"/>
</dbReference>
<dbReference type="PROSITE" id="PS00519">
    <property type="entry name" value="HTH_ASNC_1"/>
    <property type="match status" value="1"/>
</dbReference>